<organism evidence="4 5">
    <name type="scientific">Bathycoccus prasinos</name>
    <dbReference type="NCBI Taxonomy" id="41875"/>
    <lineage>
        <taxon>Eukaryota</taxon>
        <taxon>Viridiplantae</taxon>
        <taxon>Chlorophyta</taxon>
        <taxon>Mamiellophyceae</taxon>
        <taxon>Mamiellales</taxon>
        <taxon>Bathycoccaceae</taxon>
        <taxon>Bathycoccus</taxon>
    </lineage>
</organism>
<dbReference type="AlphaFoldDB" id="K8ECA7"/>
<dbReference type="OrthoDB" id="20018at2759"/>
<dbReference type="KEGG" id="bpg:Bathy03g05100"/>
<dbReference type="Pfam" id="PF06320">
    <property type="entry name" value="GCN5L1"/>
    <property type="match status" value="1"/>
</dbReference>
<evidence type="ECO:0000256" key="2">
    <source>
        <dbReference type="ARBA" id="ARBA00019577"/>
    </source>
</evidence>
<gene>
    <name evidence="4" type="ORF">Bathy03g05100</name>
</gene>
<keyword evidence="5" id="KW-1185">Reference proteome</keyword>
<evidence type="ECO:0000256" key="1">
    <source>
        <dbReference type="ARBA" id="ARBA00007133"/>
    </source>
</evidence>
<dbReference type="PANTHER" id="PTHR13073:SF0">
    <property type="entry name" value="BIOGENESIS OF LYSOSOME-RELATED ORGANELLES COMPLEX 1 SUBUNIT 1"/>
    <property type="match status" value="1"/>
</dbReference>
<evidence type="ECO:0000313" key="4">
    <source>
        <dbReference type="EMBL" id="CCO15581.1"/>
    </source>
</evidence>
<dbReference type="GO" id="GO:0031083">
    <property type="term" value="C:BLOC-1 complex"/>
    <property type="evidence" value="ECO:0007669"/>
    <property type="project" value="InterPro"/>
</dbReference>
<dbReference type="EMBL" id="FO082276">
    <property type="protein sequence ID" value="CCO15581.1"/>
    <property type="molecule type" value="Genomic_DNA"/>
</dbReference>
<dbReference type="eggNOG" id="KOG3390">
    <property type="taxonomic scope" value="Eukaryota"/>
</dbReference>
<dbReference type="InterPro" id="IPR009395">
    <property type="entry name" value="BLOC1S1"/>
</dbReference>
<feature type="region of interest" description="Disordered" evidence="3">
    <location>
        <begin position="1"/>
        <end position="38"/>
    </location>
</feature>
<protein>
    <recommendedName>
        <fullName evidence="2">Biogenesis of lysosome-related organelles complex 1 subunit 1</fullName>
    </recommendedName>
</protein>
<dbReference type="GO" id="GO:0016197">
    <property type="term" value="P:endosomal transport"/>
    <property type="evidence" value="ECO:0007669"/>
    <property type="project" value="TreeGrafter"/>
</dbReference>
<comment type="similarity">
    <text evidence="1">Belongs to the BLOC1S1 family.</text>
</comment>
<evidence type="ECO:0000313" key="5">
    <source>
        <dbReference type="Proteomes" id="UP000198341"/>
    </source>
</evidence>
<name>K8ECA7_9CHLO</name>
<accession>K8ECA7</accession>
<dbReference type="Proteomes" id="UP000198341">
    <property type="component" value="Chromosome 3"/>
</dbReference>
<reference evidence="4 5" key="1">
    <citation type="submission" date="2011-10" db="EMBL/GenBank/DDBJ databases">
        <authorList>
            <person name="Genoscope - CEA"/>
        </authorList>
    </citation>
    <scope>NUCLEOTIDE SEQUENCE [LARGE SCALE GENOMIC DNA]</scope>
    <source>
        <strain evidence="4 5">RCC 1105</strain>
    </source>
</reference>
<dbReference type="GeneID" id="19017047"/>
<dbReference type="RefSeq" id="XP_007514144.1">
    <property type="nucleotide sequence ID" value="XM_007514082.1"/>
</dbReference>
<dbReference type="PANTHER" id="PTHR13073">
    <property type="entry name" value="BLOC-1 COMPLEX SUBUNIT 1"/>
    <property type="match status" value="1"/>
</dbReference>
<evidence type="ECO:0000256" key="3">
    <source>
        <dbReference type="SAM" id="MobiDB-lite"/>
    </source>
</evidence>
<feature type="compositionally biased region" description="Basic and acidic residues" evidence="3">
    <location>
        <begin position="1"/>
        <end position="20"/>
    </location>
</feature>
<feature type="compositionally biased region" description="Low complexity" evidence="3">
    <location>
        <begin position="26"/>
        <end position="35"/>
    </location>
</feature>
<dbReference type="STRING" id="41875.K8ECA7"/>
<proteinExistence type="inferred from homology"/>
<sequence>MSSSGKDFDDADGRRRDTETKKKKATTTTTTTTTKDALERALSRHEKYVSSSSEGRFAEDLGIHLLSFFLSAVQRTDSKFNLFNLCKAENRKDATRKVAKLTSTLVSGINRGVLEVFENQKEVEKEAKVLQKKVDAFKCESRTWVKSLRDFDESLKSIGDFENYVMTLENELKGIAEELKKRKEQ</sequence>